<reference evidence="3 4" key="1">
    <citation type="submission" date="2019-06" db="EMBL/GenBank/DDBJ databases">
        <title>A novel species of marine bacteria.</title>
        <authorList>
            <person name="Wang Y."/>
        </authorList>
    </citation>
    <scope>NUCLEOTIDE SEQUENCE [LARGE SCALE GENOMIC DNA]</scope>
    <source>
        <strain evidence="3 4">MA1-10</strain>
    </source>
</reference>
<dbReference type="OrthoDB" id="9785345at2"/>
<dbReference type="GO" id="GO:0016787">
    <property type="term" value="F:hydrolase activity"/>
    <property type="evidence" value="ECO:0007669"/>
    <property type="project" value="UniProtKB-KW"/>
</dbReference>
<evidence type="ECO:0000313" key="3">
    <source>
        <dbReference type="EMBL" id="TQV67512.1"/>
    </source>
</evidence>
<sequence length="216" mass="23804">MRIKWKPQLCAFVVIVVGVVAPLQASESDIAPNPFRDALLQEHFGLGVMGGEKLNAISILPKVSDEAANGFERSVAWLTAQPAPTQDAELKCLAEALYFEARGETIEGQFAVAEVILNRVDHVRFPGTICGVINQGTGKRYACQFTYTCDGRAEVIREHAIYDRLSRIARAMIDGAPRDLTDGATHYHTTAVSPRWARSFQKTASIGVHRFYRMPG</sequence>
<dbReference type="InterPro" id="IPR011105">
    <property type="entry name" value="Cell_wall_hydrolase_SleB"/>
</dbReference>
<dbReference type="RefSeq" id="WP_142853672.1">
    <property type="nucleotide sequence ID" value="NZ_FXWW01000002.1"/>
</dbReference>
<dbReference type="Pfam" id="PF07486">
    <property type="entry name" value="Hydrolase_2"/>
    <property type="match status" value="1"/>
</dbReference>
<gene>
    <name evidence="3" type="ORF">FIL88_09825</name>
</gene>
<feature type="domain" description="Cell wall hydrolase SleB" evidence="2">
    <location>
        <begin position="103"/>
        <end position="212"/>
    </location>
</feature>
<dbReference type="EMBL" id="VICH01000006">
    <property type="protein sequence ID" value="TQV67512.1"/>
    <property type="molecule type" value="Genomic_DNA"/>
</dbReference>
<evidence type="ECO:0000259" key="2">
    <source>
        <dbReference type="Pfam" id="PF07486"/>
    </source>
</evidence>
<dbReference type="InterPro" id="IPR042047">
    <property type="entry name" value="SleB_dom1"/>
</dbReference>
<keyword evidence="4" id="KW-1185">Reference proteome</keyword>
<dbReference type="AlphaFoldDB" id="A0A545SRC2"/>
<dbReference type="Gene3D" id="1.10.10.2520">
    <property type="entry name" value="Cell wall hydrolase SleB, domain 1"/>
    <property type="match status" value="1"/>
</dbReference>
<feature type="chain" id="PRO_5022110097" evidence="1">
    <location>
        <begin position="26"/>
        <end position="216"/>
    </location>
</feature>
<dbReference type="Proteomes" id="UP000315816">
    <property type="component" value="Unassembled WGS sequence"/>
</dbReference>
<evidence type="ECO:0000256" key="1">
    <source>
        <dbReference type="SAM" id="SignalP"/>
    </source>
</evidence>
<evidence type="ECO:0000313" key="4">
    <source>
        <dbReference type="Proteomes" id="UP000315816"/>
    </source>
</evidence>
<keyword evidence="1" id="KW-0732">Signal</keyword>
<accession>A0A545SRC2</accession>
<comment type="caution">
    <text evidence="3">The sequence shown here is derived from an EMBL/GenBank/DDBJ whole genome shotgun (WGS) entry which is preliminary data.</text>
</comment>
<keyword evidence="3" id="KW-0378">Hydrolase</keyword>
<protein>
    <submittedName>
        <fullName evidence="3">Cell wall hydrolase</fullName>
    </submittedName>
</protein>
<proteinExistence type="predicted"/>
<feature type="signal peptide" evidence="1">
    <location>
        <begin position="1"/>
        <end position="25"/>
    </location>
</feature>
<name>A0A545SRC2_9RHOB</name>
<organism evidence="3 4">
    <name type="scientific">Aliiroseovarius halocynthiae</name>
    <dbReference type="NCBI Taxonomy" id="985055"/>
    <lineage>
        <taxon>Bacteria</taxon>
        <taxon>Pseudomonadati</taxon>
        <taxon>Pseudomonadota</taxon>
        <taxon>Alphaproteobacteria</taxon>
        <taxon>Rhodobacterales</taxon>
        <taxon>Paracoccaceae</taxon>
        <taxon>Aliiroseovarius</taxon>
    </lineage>
</organism>